<feature type="signal peptide" evidence="1">
    <location>
        <begin position="1"/>
        <end position="27"/>
    </location>
</feature>
<evidence type="ECO:0000313" key="4">
    <source>
        <dbReference type="Proteomes" id="UP001595756"/>
    </source>
</evidence>
<dbReference type="PANTHER" id="PTHR31528">
    <property type="entry name" value="4-AMINO-5-HYDROXYMETHYL-2-METHYLPYRIMIDINE PHOSPHATE SYNTHASE THI11-RELATED"/>
    <property type="match status" value="1"/>
</dbReference>
<dbReference type="InterPro" id="IPR015168">
    <property type="entry name" value="SsuA/THI5"/>
</dbReference>
<feature type="chain" id="PRO_5045416850" evidence="1">
    <location>
        <begin position="28"/>
        <end position="337"/>
    </location>
</feature>
<dbReference type="RefSeq" id="WP_376812634.1">
    <property type="nucleotide sequence ID" value="NZ_JBHSDY010000005.1"/>
</dbReference>
<reference evidence="4" key="1">
    <citation type="journal article" date="2019" name="Int. J. Syst. Evol. Microbiol.">
        <title>The Global Catalogue of Microorganisms (GCM) 10K type strain sequencing project: providing services to taxonomists for standard genome sequencing and annotation.</title>
        <authorList>
            <consortium name="The Broad Institute Genomics Platform"/>
            <consortium name="The Broad Institute Genome Sequencing Center for Infectious Disease"/>
            <person name="Wu L."/>
            <person name="Ma J."/>
        </authorList>
    </citation>
    <scope>NUCLEOTIDE SEQUENCE [LARGE SCALE GENOMIC DNA]</scope>
    <source>
        <strain evidence="4">CGMCC 1.19029</strain>
    </source>
</reference>
<dbReference type="Pfam" id="PF09084">
    <property type="entry name" value="NMT1"/>
    <property type="match status" value="1"/>
</dbReference>
<feature type="domain" description="SsuA/THI5-like" evidence="2">
    <location>
        <begin position="46"/>
        <end position="258"/>
    </location>
</feature>
<dbReference type="EMBL" id="JBHSDY010000005">
    <property type="protein sequence ID" value="MFC4298070.1"/>
    <property type="molecule type" value="Genomic_DNA"/>
</dbReference>
<protein>
    <submittedName>
        <fullName evidence="3">ABC transporter substrate-binding protein</fullName>
    </submittedName>
</protein>
<dbReference type="PANTHER" id="PTHR31528:SF15">
    <property type="entry name" value="RIBOFLAVIN-BINDING PROTEIN RIBY"/>
    <property type="match status" value="1"/>
</dbReference>
<sequence length="337" mass="36531">MIRRDLLKAGIGMALAATMLGATPAQAQDKPKDDVTLMLNWYLYSEHAPFFLGKKLGYYAEEGINLDIQEGRGSAVTAQAVAAKSVNFGYIDVTTMIKAAAKGAPLISTGVLFQVSPMSVMGFEEKGIKTPQDIIGKTVAITPGDSMTQMWPIFLKSNKIDPRQINIVSGDGQTKLNAVMTGRADMLLGYVMDQAIKLQDATGKPVHPIRFADSGVNQISSGIIVNKDWLAEHGDLTRRFMRASTRAVEAAEKDPQAAVDAMLEAKPKAGVSETLLVGLKRSIELYHTPETKNERPFRVATDNVDKSLDLLVEFGGVEAAQRGKPADYVTLDYLPTN</sequence>
<accession>A0ABV8RYY7</accession>
<evidence type="ECO:0000259" key="2">
    <source>
        <dbReference type="Pfam" id="PF09084"/>
    </source>
</evidence>
<keyword evidence="1" id="KW-0732">Signal</keyword>
<name>A0ABV8RYY7_9BURK</name>
<dbReference type="Gene3D" id="3.40.190.10">
    <property type="entry name" value="Periplasmic binding protein-like II"/>
    <property type="match status" value="2"/>
</dbReference>
<comment type="caution">
    <text evidence="3">The sequence shown here is derived from an EMBL/GenBank/DDBJ whole genome shotgun (WGS) entry which is preliminary data.</text>
</comment>
<dbReference type="Proteomes" id="UP001595756">
    <property type="component" value="Unassembled WGS sequence"/>
</dbReference>
<evidence type="ECO:0000256" key="1">
    <source>
        <dbReference type="SAM" id="SignalP"/>
    </source>
</evidence>
<dbReference type="SUPFAM" id="SSF53850">
    <property type="entry name" value="Periplasmic binding protein-like II"/>
    <property type="match status" value="1"/>
</dbReference>
<gene>
    <name evidence="3" type="ORF">ACFO0J_08455</name>
</gene>
<organism evidence="3 4">
    <name type="scientific">Castellaniella hirudinis</name>
    <dbReference type="NCBI Taxonomy" id="1144617"/>
    <lineage>
        <taxon>Bacteria</taxon>
        <taxon>Pseudomonadati</taxon>
        <taxon>Pseudomonadota</taxon>
        <taxon>Betaproteobacteria</taxon>
        <taxon>Burkholderiales</taxon>
        <taxon>Alcaligenaceae</taxon>
        <taxon>Castellaniella</taxon>
    </lineage>
</organism>
<proteinExistence type="predicted"/>
<evidence type="ECO:0000313" key="3">
    <source>
        <dbReference type="EMBL" id="MFC4298070.1"/>
    </source>
</evidence>
<keyword evidence="4" id="KW-1185">Reference proteome</keyword>
<dbReference type="InterPro" id="IPR027939">
    <property type="entry name" value="NMT1/THI5"/>
</dbReference>